<reference evidence="4 5" key="1">
    <citation type="submission" date="2024-04" db="EMBL/GenBank/DDBJ databases">
        <title>Phyllosticta paracitricarpa is synonymous to the EU quarantine fungus P. citricarpa based on phylogenomic analyses.</title>
        <authorList>
            <consortium name="Lawrence Berkeley National Laboratory"/>
            <person name="Van Ingen-Buijs V.A."/>
            <person name="Van Westerhoven A.C."/>
            <person name="Haridas S."/>
            <person name="Skiadas P."/>
            <person name="Martin F."/>
            <person name="Groenewald J.Z."/>
            <person name="Crous P.W."/>
            <person name="Seidl M.F."/>
        </authorList>
    </citation>
    <scope>NUCLEOTIDE SEQUENCE [LARGE SCALE GENOMIC DNA]</scope>
    <source>
        <strain evidence="4 5">CBS 123371</strain>
    </source>
</reference>
<name>A0ABR1KEW7_9PEZI</name>
<dbReference type="SUPFAM" id="SSF49899">
    <property type="entry name" value="Concanavalin A-like lectins/glucanases"/>
    <property type="match status" value="1"/>
</dbReference>
<dbReference type="InterPro" id="IPR013320">
    <property type="entry name" value="ConA-like_dom_sf"/>
</dbReference>
<sequence>MVPPHSMLTLSLVPLLAFSRFARAAADDDDDSDSSSTNQQDLKQNSANCSCYAIGSGSKNSSEYFSYHRFYDFRSLATSANQYTVPDVVSDDEDQGTESVVADDQGYLNGTQFMNDWDIQNWTSNATADFPVRMVNSAQNVYITQSNASDTGNNDSAYPTYLTMRVARLADFSSASELANNQANMLHASVRMWARVVGAPGACAGFFTYYDDSNESDIEILTQYGSNEYQYTNQPSVNKAGDEIEAASINVTMPAQDAGDDWTVWHEHRIDWLPHRVNWYLDGKMVATNTYSVPRKPSALYLNMWSNGGSWSGNMSRGDSAEFHVQWVQMVFNTSGPRAGPDADSKRKSKSKRSVALLEEREWMEEQFGTTGSESSSSSSSSPSSSSVWRDWDSDVEDEQHHDDNTWTGLLDSLSSWVDGRKKKTKRSSSSSSSSGAVLEKRKKHSKAAAQGCSTICRVDGVQAVGYPEVAYVSTGAAAASVVCRRGAVWLVVAVAGALLAWS</sequence>
<gene>
    <name evidence="4" type="ORF">IWZ03DRAFT_386623</name>
</gene>
<dbReference type="EMBL" id="JBBPHU010000012">
    <property type="protein sequence ID" value="KAK7511470.1"/>
    <property type="molecule type" value="Genomic_DNA"/>
</dbReference>
<dbReference type="Pfam" id="PF00722">
    <property type="entry name" value="Glyco_hydro_16"/>
    <property type="match status" value="1"/>
</dbReference>
<dbReference type="PANTHER" id="PTHR38121">
    <property type="entry name" value="GH16 DOMAIN-CONTAINING PROTEIN"/>
    <property type="match status" value="1"/>
</dbReference>
<evidence type="ECO:0000259" key="3">
    <source>
        <dbReference type="PROSITE" id="PS51762"/>
    </source>
</evidence>
<feature type="signal peptide" evidence="2">
    <location>
        <begin position="1"/>
        <end position="24"/>
    </location>
</feature>
<feature type="region of interest" description="Disordered" evidence="1">
    <location>
        <begin position="422"/>
        <end position="443"/>
    </location>
</feature>
<feature type="region of interest" description="Disordered" evidence="1">
    <location>
        <begin position="334"/>
        <end position="405"/>
    </location>
</feature>
<organism evidence="4 5">
    <name type="scientific">Phyllosticta citriasiana</name>
    <dbReference type="NCBI Taxonomy" id="595635"/>
    <lineage>
        <taxon>Eukaryota</taxon>
        <taxon>Fungi</taxon>
        <taxon>Dikarya</taxon>
        <taxon>Ascomycota</taxon>
        <taxon>Pezizomycotina</taxon>
        <taxon>Dothideomycetes</taxon>
        <taxon>Dothideomycetes incertae sedis</taxon>
        <taxon>Botryosphaeriales</taxon>
        <taxon>Phyllostictaceae</taxon>
        <taxon>Phyllosticta</taxon>
    </lineage>
</organism>
<evidence type="ECO:0000313" key="4">
    <source>
        <dbReference type="EMBL" id="KAK7511470.1"/>
    </source>
</evidence>
<accession>A0ABR1KEW7</accession>
<evidence type="ECO:0000313" key="5">
    <source>
        <dbReference type="Proteomes" id="UP001363622"/>
    </source>
</evidence>
<dbReference type="CDD" id="cd00413">
    <property type="entry name" value="Glyco_hydrolase_16"/>
    <property type="match status" value="1"/>
</dbReference>
<dbReference type="PANTHER" id="PTHR38121:SF4">
    <property type="entry name" value="GH16 DOMAIN-CONTAINING PROTEIN-RELATED"/>
    <property type="match status" value="1"/>
</dbReference>
<evidence type="ECO:0000256" key="1">
    <source>
        <dbReference type="SAM" id="MobiDB-lite"/>
    </source>
</evidence>
<dbReference type="Proteomes" id="UP001363622">
    <property type="component" value="Unassembled WGS sequence"/>
</dbReference>
<comment type="caution">
    <text evidence="4">The sequence shown here is derived from an EMBL/GenBank/DDBJ whole genome shotgun (WGS) entry which is preliminary data.</text>
</comment>
<dbReference type="PROSITE" id="PS51762">
    <property type="entry name" value="GH16_2"/>
    <property type="match status" value="1"/>
</dbReference>
<keyword evidence="5" id="KW-1185">Reference proteome</keyword>
<keyword evidence="2" id="KW-0732">Signal</keyword>
<dbReference type="InterPro" id="IPR000757">
    <property type="entry name" value="Beta-glucanase-like"/>
</dbReference>
<feature type="domain" description="GH16" evidence="3">
    <location>
        <begin position="78"/>
        <end position="336"/>
    </location>
</feature>
<dbReference type="Gene3D" id="2.60.120.200">
    <property type="match status" value="1"/>
</dbReference>
<feature type="chain" id="PRO_5046067296" description="GH16 domain-containing protein" evidence="2">
    <location>
        <begin position="25"/>
        <end position="503"/>
    </location>
</feature>
<feature type="compositionally biased region" description="Low complexity" evidence="1">
    <location>
        <begin position="373"/>
        <end position="387"/>
    </location>
</feature>
<evidence type="ECO:0000256" key="2">
    <source>
        <dbReference type="SAM" id="SignalP"/>
    </source>
</evidence>
<proteinExistence type="predicted"/>
<protein>
    <recommendedName>
        <fullName evidence="3">GH16 domain-containing protein</fullName>
    </recommendedName>
</protein>